<keyword evidence="6 7" id="KW-0067">ATP-binding</keyword>
<dbReference type="KEGG" id="apre:CNX65_20170"/>
<proteinExistence type="predicted"/>
<dbReference type="Proteomes" id="UP000218505">
    <property type="component" value="Chromosome"/>
</dbReference>
<evidence type="ECO:0000313" key="9">
    <source>
        <dbReference type="EMBL" id="ATE58277.1"/>
    </source>
</evidence>
<dbReference type="AlphaFoldDB" id="A0A290ZGZ4"/>
<dbReference type="Gene3D" id="3.30.200.20">
    <property type="entry name" value="Phosphorylase Kinase, domain 1"/>
    <property type="match status" value="1"/>
</dbReference>
<name>A0A290ZGZ4_9PSEU</name>
<evidence type="ECO:0000256" key="4">
    <source>
        <dbReference type="ARBA" id="ARBA00022741"/>
    </source>
</evidence>
<dbReference type="Gene3D" id="1.10.510.10">
    <property type="entry name" value="Transferase(Phosphotransferase) domain 1"/>
    <property type="match status" value="1"/>
</dbReference>
<organism evidence="9 10">
    <name type="scientific">Actinosynnema pretiosum</name>
    <dbReference type="NCBI Taxonomy" id="42197"/>
    <lineage>
        <taxon>Bacteria</taxon>
        <taxon>Bacillati</taxon>
        <taxon>Actinomycetota</taxon>
        <taxon>Actinomycetes</taxon>
        <taxon>Pseudonocardiales</taxon>
        <taxon>Pseudonocardiaceae</taxon>
        <taxon>Actinosynnema</taxon>
    </lineage>
</organism>
<dbReference type="InterPro" id="IPR017441">
    <property type="entry name" value="Protein_kinase_ATP_BS"/>
</dbReference>
<dbReference type="SMART" id="SM00220">
    <property type="entry name" value="S_TKc"/>
    <property type="match status" value="1"/>
</dbReference>
<dbReference type="InterPro" id="IPR011009">
    <property type="entry name" value="Kinase-like_dom_sf"/>
</dbReference>
<evidence type="ECO:0000256" key="2">
    <source>
        <dbReference type="ARBA" id="ARBA00022527"/>
    </source>
</evidence>
<sequence length="493" mass="51806">MSGPHEGAAAPRIIGNRYALLAELGRGAMGVVWRAHDNLINRKVAIKELHLPEGLPPQEVQVLQQRVLREARTAGALNDPAVVTVFDVIVENGVTYIVMELVEGQPLDTLVKRNGPMPAEHVAGIGLRVLSALQAAHGAGIVHRDVKPGNILVCPDGQVKLTDFGIAQAVDDPGLTLNNAIIGSPAYLSPERVRGEAATPASDLWAFGATLAYAVEGSAPFQRTSTASTLHAIMNETPQLRLAHGSVAAAIAGLLAADPRARLTATQAAALLSGNATRPVAVAAGPTAGAGQVARQPAPAKRAPVLVAAGVVALLLATGAFFAGRALSDSTEAAGSTPTGNGSDAPRTELDVTFYSFGRQGDIPVWAMGQQGCGTNLITKGAAFDWQQNVDCSQPHKIERYAAETPFYDRAEKGLAVPYPGQEWFRDYALHYCDLHARTVRVSADERDAFVFYALAPTKEEWEYKDGEAVGAKEVVCVLAGKDGADRTGSARG</sequence>
<evidence type="ECO:0000313" key="10">
    <source>
        <dbReference type="Proteomes" id="UP000218505"/>
    </source>
</evidence>
<gene>
    <name evidence="9" type="ORF">CNX65_20170</name>
</gene>
<accession>A0A290ZGZ4</accession>
<dbReference type="EC" id="2.7.11.1" evidence="1"/>
<dbReference type="InterPro" id="IPR000719">
    <property type="entry name" value="Prot_kinase_dom"/>
</dbReference>
<evidence type="ECO:0000256" key="5">
    <source>
        <dbReference type="ARBA" id="ARBA00022777"/>
    </source>
</evidence>
<dbReference type="EMBL" id="CP023445">
    <property type="protein sequence ID" value="ATE58277.1"/>
    <property type="molecule type" value="Genomic_DNA"/>
</dbReference>
<dbReference type="InterPro" id="IPR008271">
    <property type="entry name" value="Ser/Thr_kinase_AS"/>
</dbReference>
<evidence type="ECO:0000256" key="3">
    <source>
        <dbReference type="ARBA" id="ARBA00022679"/>
    </source>
</evidence>
<feature type="binding site" evidence="7">
    <location>
        <position position="47"/>
    </location>
    <ligand>
        <name>ATP</name>
        <dbReference type="ChEBI" id="CHEBI:30616"/>
    </ligand>
</feature>
<reference evidence="9" key="1">
    <citation type="submission" date="2017-09" db="EMBL/GenBank/DDBJ databases">
        <title>Complete Genome Sequence of ansamitocin-producing Bacterium Actinosynnema pretiosum X47.</title>
        <authorList>
            <person name="Cao G."/>
            <person name="Zong G."/>
            <person name="Zhong C."/>
            <person name="Fu J."/>
        </authorList>
    </citation>
    <scope>NUCLEOTIDE SEQUENCE [LARGE SCALE GENOMIC DNA]</scope>
    <source>
        <strain evidence="9">X47</strain>
    </source>
</reference>
<evidence type="ECO:0000259" key="8">
    <source>
        <dbReference type="PROSITE" id="PS50011"/>
    </source>
</evidence>
<evidence type="ECO:0000256" key="6">
    <source>
        <dbReference type="ARBA" id="ARBA00022840"/>
    </source>
</evidence>
<keyword evidence="3" id="KW-0808">Transferase</keyword>
<evidence type="ECO:0000256" key="1">
    <source>
        <dbReference type="ARBA" id="ARBA00012513"/>
    </source>
</evidence>
<dbReference type="Pfam" id="PF00069">
    <property type="entry name" value="Pkinase"/>
    <property type="match status" value="1"/>
</dbReference>
<dbReference type="PANTHER" id="PTHR43289:SF6">
    <property type="entry name" value="SERINE_THREONINE-PROTEIN KINASE NEKL-3"/>
    <property type="match status" value="1"/>
</dbReference>
<keyword evidence="4 7" id="KW-0547">Nucleotide-binding</keyword>
<dbReference type="PROSITE" id="PS00108">
    <property type="entry name" value="PROTEIN_KINASE_ST"/>
    <property type="match status" value="1"/>
</dbReference>
<keyword evidence="10" id="KW-1185">Reference proteome</keyword>
<dbReference type="PROSITE" id="PS50011">
    <property type="entry name" value="PROTEIN_KINASE_DOM"/>
    <property type="match status" value="1"/>
</dbReference>
<keyword evidence="2 9" id="KW-0723">Serine/threonine-protein kinase</keyword>
<dbReference type="GO" id="GO:0004674">
    <property type="term" value="F:protein serine/threonine kinase activity"/>
    <property type="evidence" value="ECO:0007669"/>
    <property type="project" value="UniProtKB-KW"/>
</dbReference>
<keyword evidence="5 9" id="KW-0418">Kinase</keyword>
<feature type="domain" description="Protein kinase" evidence="8">
    <location>
        <begin position="18"/>
        <end position="281"/>
    </location>
</feature>
<dbReference type="PROSITE" id="PS00107">
    <property type="entry name" value="PROTEIN_KINASE_ATP"/>
    <property type="match status" value="1"/>
</dbReference>
<dbReference type="GO" id="GO:0005524">
    <property type="term" value="F:ATP binding"/>
    <property type="evidence" value="ECO:0007669"/>
    <property type="project" value="UniProtKB-UniRule"/>
</dbReference>
<dbReference type="CDD" id="cd14014">
    <property type="entry name" value="STKc_PknB_like"/>
    <property type="match status" value="1"/>
</dbReference>
<protein>
    <recommendedName>
        <fullName evidence="1">non-specific serine/threonine protein kinase</fullName>
        <ecNumber evidence="1">2.7.11.1</ecNumber>
    </recommendedName>
</protein>
<evidence type="ECO:0000256" key="7">
    <source>
        <dbReference type="PROSITE-ProRule" id="PRU10141"/>
    </source>
</evidence>
<dbReference type="PANTHER" id="PTHR43289">
    <property type="entry name" value="MITOGEN-ACTIVATED PROTEIN KINASE KINASE KINASE 20-RELATED"/>
    <property type="match status" value="1"/>
</dbReference>
<dbReference type="SUPFAM" id="SSF56112">
    <property type="entry name" value="Protein kinase-like (PK-like)"/>
    <property type="match status" value="1"/>
</dbReference>
<dbReference type="RefSeq" id="WP_096497890.1">
    <property type="nucleotide sequence ID" value="NZ_CP023445.1"/>
</dbReference>